<organism evidence="2 3">
    <name type="scientific">Cuscuta campestris</name>
    <dbReference type="NCBI Taxonomy" id="132261"/>
    <lineage>
        <taxon>Eukaryota</taxon>
        <taxon>Viridiplantae</taxon>
        <taxon>Streptophyta</taxon>
        <taxon>Embryophyta</taxon>
        <taxon>Tracheophyta</taxon>
        <taxon>Spermatophyta</taxon>
        <taxon>Magnoliopsida</taxon>
        <taxon>eudicotyledons</taxon>
        <taxon>Gunneridae</taxon>
        <taxon>Pentapetalae</taxon>
        <taxon>asterids</taxon>
        <taxon>lamiids</taxon>
        <taxon>Solanales</taxon>
        <taxon>Convolvulaceae</taxon>
        <taxon>Cuscuteae</taxon>
        <taxon>Cuscuta</taxon>
        <taxon>Cuscuta subgen. Grammica</taxon>
        <taxon>Cuscuta sect. Cleistogrammica</taxon>
    </lineage>
</organism>
<feature type="region of interest" description="Disordered" evidence="1">
    <location>
        <begin position="1"/>
        <end position="256"/>
    </location>
</feature>
<sequence length="269" mass="29319">MGCCLSTRRPPAGPSSPDPVKIDRSAPPVEEETVKEVVLSETHISKPISLPDEEKQEKIGNGELKDVDFEKDKAEVAGGRRRGGVVKEEEEEVVVSEPSEMCSFTESISTTATERRDDDGEVNQRSPAPPRKRRGTGDLAGRRERSFRSPAGRSTPSPEKGNALASSRGGQSRSRVTSQRRNAGPQKDVPRDCATTRRSRSPATRREVDSRRNVRNKSPAVGESGRSPARSAERHTGDDKSETRNAGAAEETGESLENPLVSLECFIFL</sequence>
<protein>
    <recommendedName>
        <fullName evidence="4">Serine/arginine repetitive matrix protein 1-like</fullName>
    </recommendedName>
</protein>
<dbReference type="Proteomes" id="UP000595140">
    <property type="component" value="Unassembled WGS sequence"/>
</dbReference>
<accession>A0A484M5E5</accession>
<dbReference type="AlphaFoldDB" id="A0A484M5E5"/>
<evidence type="ECO:0000313" key="3">
    <source>
        <dbReference type="Proteomes" id="UP000595140"/>
    </source>
</evidence>
<evidence type="ECO:0000256" key="1">
    <source>
        <dbReference type="SAM" id="MobiDB-lite"/>
    </source>
</evidence>
<feature type="compositionally biased region" description="Polar residues" evidence="1">
    <location>
        <begin position="164"/>
        <end position="181"/>
    </location>
</feature>
<evidence type="ECO:0000313" key="2">
    <source>
        <dbReference type="EMBL" id="VFQ83256.1"/>
    </source>
</evidence>
<dbReference type="PANTHER" id="PTHR33871">
    <property type="entry name" value="OS05G0503100 PROTEIN-RELATED"/>
    <property type="match status" value="1"/>
</dbReference>
<reference evidence="2 3" key="1">
    <citation type="submission" date="2018-04" db="EMBL/GenBank/DDBJ databases">
        <authorList>
            <person name="Vogel A."/>
        </authorList>
    </citation>
    <scope>NUCLEOTIDE SEQUENCE [LARGE SCALE GENOMIC DNA]</scope>
</reference>
<gene>
    <name evidence="2" type="ORF">CCAM_LOCUS25032</name>
</gene>
<feature type="compositionally biased region" description="Basic and acidic residues" evidence="1">
    <location>
        <begin position="231"/>
        <end position="243"/>
    </location>
</feature>
<keyword evidence="3" id="KW-1185">Reference proteome</keyword>
<dbReference type="EMBL" id="OOIL02002581">
    <property type="protein sequence ID" value="VFQ83256.1"/>
    <property type="molecule type" value="Genomic_DNA"/>
</dbReference>
<proteinExistence type="predicted"/>
<evidence type="ECO:0008006" key="4">
    <source>
        <dbReference type="Google" id="ProtNLM"/>
    </source>
</evidence>
<feature type="compositionally biased region" description="Basic and acidic residues" evidence="1">
    <location>
        <begin position="52"/>
        <end position="75"/>
    </location>
</feature>
<feature type="compositionally biased region" description="Polar residues" evidence="1">
    <location>
        <begin position="102"/>
        <end position="112"/>
    </location>
</feature>
<dbReference type="OrthoDB" id="1922230at2759"/>
<dbReference type="PANTHER" id="PTHR33871:SF16">
    <property type="entry name" value="CK25"/>
    <property type="match status" value="1"/>
</dbReference>
<name>A0A484M5E5_9ASTE</name>